<evidence type="ECO:0000256" key="2">
    <source>
        <dbReference type="ARBA" id="ARBA00022801"/>
    </source>
</evidence>
<name>A0A1I1F0N3_BREAD</name>
<proteinExistence type="inferred from homology"/>
<dbReference type="InterPro" id="IPR002410">
    <property type="entry name" value="Peptidase_S33"/>
</dbReference>
<keyword evidence="2" id="KW-0378">Hydrolase</keyword>
<dbReference type="EMBL" id="FOKY01000023">
    <property type="protein sequence ID" value="SFB92874.1"/>
    <property type="molecule type" value="Genomic_DNA"/>
</dbReference>
<dbReference type="PANTHER" id="PTHR43798">
    <property type="entry name" value="MONOACYLGLYCEROL LIPASE"/>
    <property type="match status" value="1"/>
</dbReference>
<dbReference type="InterPro" id="IPR050266">
    <property type="entry name" value="AB_hydrolase_sf"/>
</dbReference>
<evidence type="ECO:0000256" key="1">
    <source>
        <dbReference type="ARBA" id="ARBA00010088"/>
    </source>
</evidence>
<dbReference type="GO" id="GO:0008233">
    <property type="term" value="F:peptidase activity"/>
    <property type="evidence" value="ECO:0007669"/>
    <property type="project" value="InterPro"/>
</dbReference>
<protein>
    <submittedName>
        <fullName evidence="4">Pimeloyl-ACP methyl ester carboxylesterase</fullName>
    </submittedName>
</protein>
<dbReference type="STRING" id="34097.SAMN02745150_01349"/>
<sequence>MKLLKKVCVIVAILSTSCSTAPKDRKTYFVLSNGARLPVYENGPDTDKIILFTHGGPGASGVVNYHMPFFQELARHYKVIFWDQRGSGGSRGHISKDSINLHQFVDDMYAVYQSVETRYPKKKIYVMGHSFGGLVGGAFLSKFNHKVPASIFVAPAFNIGQVTKTMSPVMIEWIESYLARTHLPEKDRYYWDSMLSYYKKNPIIGVDSFNIHLSNTSKVDEVNGNSQMCDYVKYGVAKYFIPDNVLDSLDFFSESLLILHSLGANGEANRNLSTDKEFGLDKVSSPMLLFTGGLDFVVPQATSIDGFNHLNNGVSNPNSIHILFDDASHEPFFRFKNQMLQVVVEFVDNN</sequence>
<dbReference type="InterPro" id="IPR029058">
    <property type="entry name" value="AB_hydrolase_fold"/>
</dbReference>
<dbReference type="GO" id="GO:0006508">
    <property type="term" value="P:proteolysis"/>
    <property type="evidence" value="ECO:0007669"/>
    <property type="project" value="InterPro"/>
</dbReference>
<dbReference type="InterPro" id="IPR000073">
    <property type="entry name" value="AB_hydrolase_1"/>
</dbReference>
<evidence type="ECO:0000313" key="4">
    <source>
        <dbReference type="EMBL" id="SFB92874.1"/>
    </source>
</evidence>
<dbReference type="PROSITE" id="PS51257">
    <property type="entry name" value="PROKAR_LIPOPROTEIN"/>
    <property type="match status" value="1"/>
</dbReference>
<dbReference type="PRINTS" id="PR00793">
    <property type="entry name" value="PROAMNOPTASE"/>
</dbReference>
<organism evidence="4 5">
    <name type="scientific">Brevinema andersonii</name>
    <dbReference type="NCBI Taxonomy" id="34097"/>
    <lineage>
        <taxon>Bacteria</taxon>
        <taxon>Pseudomonadati</taxon>
        <taxon>Spirochaetota</taxon>
        <taxon>Spirochaetia</taxon>
        <taxon>Brevinematales</taxon>
        <taxon>Brevinemataceae</taxon>
        <taxon>Brevinema</taxon>
    </lineage>
</organism>
<comment type="similarity">
    <text evidence="1">Belongs to the peptidase S33 family.</text>
</comment>
<dbReference type="PANTHER" id="PTHR43798:SF33">
    <property type="entry name" value="HYDROLASE, PUTATIVE (AFU_ORTHOLOGUE AFUA_2G14860)-RELATED"/>
    <property type="match status" value="1"/>
</dbReference>
<dbReference type="RefSeq" id="WP_092319945.1">
    <property type="nucleotide sequence ID" value="NZ_FOKY01000023.1"/>
</dbReference>
<dbReference type="GO" id="GO:0016020">
    <property type="term" value="C:membrane"/>
    <property type="evidence" value="ECO:0007669"/>
    <property type="project" value="TreeGrafter"/>
</dbReference>
<reference evidence="5" key="1">
    <citation type="submission" date="2016-10" db="EMBL/GenBank/DDBJ databases">
        <authorList>
            <person name="Varghese N."/>
            <person name="Submissions S."/>
        </authorList>
    </citation>
    <scope>NUCLEOTIDE SEQUENCE [LARGE SCALE GENOMIC DNA]</scope>
    <source>
        <strain evidence="5">ATCC 43811</strain>
    </source>
</reference>
<feature type="domain" description="AB hydrolase-1" evidence="3">
    <location>
        <begin position="49"/>
        <end position="333"/>
    </location>
</feature>
<dbReference type="AlphaFoldDB" id="A0A1I1F0N3"/>
<accession>A0A1I1F0N3</accession>
<evidence type="ECO:0000313" key="5">
    <source>
        <dbReference type="Proteomes" id="UP000240042"/>
    </source>
</evidence>
<dbReference type="OrthoDB" id="53505at2"/>
<dbReference type="Pfam" id="PF00561">
    <property type="entry name" value="Abhydrolase_1"/>
    <property type="match status" value="1"/>
</dbReference>
<keyword evidence="5" id="KW-1185">Reference proteome</keyword>
<dbReference type="Gene3D" id="3.40.50.1820">
    <property type="entry name" value="alpha/beta hydrolase"/>
    <property type="match status" value="1"/>
</dbReference>
<evidence type="ECO:0000259" key="3">
    <source>
        <dbReference type="Pfam" id="PF00561"/>
    </source>
</evidence>
<gene>
    <name evidence="4" type="ORF">SAMN02745150_01349</name>
</gene>
<dbReference type="Proteomes" id="UP000240042">
    <property type="component" value="Unassembled WGS sequence"/>
</dbReference>
<dbReference type="SUPFAM" id="SSF53474">
    <property type="entry name" value="alpha/beta-Hydrolases"/>
    <property type="match status" value="1"/>
</dbReference>